<dbReference type="GO" id="GO:0005886">
    <property type="term" value="C:plasma membrane"/>
    <property type="evidence" value="ECO:0007669"/>
    <property type="project" value="InterPro"/>
</dbReference>
<accession>A0A0S7BTR9</accession>
<dbReference type="PANTHER" id="PTHR37481:SF1">
    <property type="entry name" value="LIPOPOLYSACCHARIDE EXPORT SYSTEM PROTEIN LPTC"/>
    <property type="match status" value="1"/>
</dbReference>
<evidence type="ECO:0000313" key="7">
    <source>
        <dbReference type="Proteomes" id="UP000053091"/>
    </source>
</evidence>
<evidence type="ECO:0000256" key="4">
    <source>
        <dbReference type="ARBA" id="ARBA00022989"/>
    </source>
</evidence>
<keyword evidence="3" id="KW-0812">Transmembrane</keyword>
<dbReference type="OrthoDB" id="9812080at2"/>
<evidence type="ECO:0000256" key="1">
    <source>
        <dbReference type="ARBA" id="ARBA00022475"/>
    </source>
</evidence>
<dbReference type="NCBIfam" id="TIGR04409">
    <property type="entry name" value="LptC_YrbK"/>
    <property type="match status" value="1"/>
</dbReference>
<evidence type="ECO:0000256" key="3">
    <source>
        <dbReference type="ARBA" id="ARBA00022692"/>
    </source>
</evidence>
<dbReference type="Pfam" id="PF06835">
    <property type="entry name" value="LptC"/>
    <property type="match status" value="1"/>
</dbReference>
<reference evidence="6" key="1">
    <citation type="journal article" date="2015" name="Genome Announc.">
        <title>Draft Genome Sequence of Bacteroidales Strain TBC1, a Novel Isolate from a Methanogenic Wastewater Treatment System.</title>
        <authorList>
            <person name="Tourlousse D.M."/>
            <person name="Matsuura N."/>
            <person name="Sun L."/>
            <person name="Toyonaga M."/>
            <person name="Kuroda K."/>
            <person name="Ohashi A."/>
            <person name="Cruz R."/>
            <person name="Yamaguchi T."/>
            <person name="Sekiguchi Y."/>
        </authorList>
    </citation>
    <scope>NUCLEOTIDE SEQUENCE [LARGE SCALE GENOMIC DNA]</scope>
    <source>
        <strain evidence="6">TBC1</strain>
    </source>
</reference>
<keyword evidence="7" id="KW-1185">Reference proteome</keyword>
<sequence length="195" mass="22220">MKSFSGKTLIKITPGSVATFILVAALFGCKNDPGEIARLNQPDTSATMYAKEVSISESEQGRIKYTLTAPVLRRYESPEGAVIRFPEGFRVIFYDSLNPEKVRTEITADYGINNEMAKTMEARRNVVVTNYLKNEKLNTEHLIWNQQTKRVNSDKMVSITTPDKILYGEGMEADEKFYSWTIKKPRGEMYINEDQ</sequence>
<keyword evidence="2" id="KW-0997">Cell inner membrane</keyword>
<dbReference type="Proteomes" id="UP000053091">
    <property type="component" value="Unassembled WGS sequence"/>
</dbReference>
<dbReference type="EMBL" id="DF968182">
    <property type="protein sequence ID" value="GAP41931.1"/>
    <property type="molecule type" value="Genomic_DNA"/>
</dbReference>
<gene>
    <name evidence="6" type="ORF">TBC1_1158</name>
</gene>
<dbReference type="GO" id="GO:0017089">
    <property type="term" value="F:glycolipid transfer activity"/>
    <property type="evidence" value="ECO:0007669"/>
    <property type="project" value="TreeGrafter"/>
</dbReference>
<dbReference type="InterPro" id="IPR052363">
    <property type="entry name" value="LPS_export_LptC"/>
</dbReference>
<dbReference type="GO" id="GO:0030288">
    <property type="term" value="C:outer membrane-bounded periplasmic space"/>
    <property type="evidence" value="ECO:0007669"/>
    <property type="project" value="TreeGrafter"/>
</dbReference>
<dbReference type="RefSeq" id="WP_062036832.1">
    <property type="nucleotide sequence ID" value="NZ_DF968182.1"/>
</dbReference>
<dbReference type="PROSITE" id="PS51257">
    <property type="entry name" value="PROKAR_LIPOPROTEIN"/>
    <property type="match status" value="1"/>
</dbReference>
<evidence type="ECO:0000313" key="6">
    <source>
        <dbReference type="EMBL" id="GAP41931.1"/>
    </source>
</evidence>
<organism evidence="6">
    <name type="scientific">Lentimicrobium saccharophilum</name>
    <dbReference type="NCBI Taxonomy" id="1678841"/>
    <lineage>
        <taxon>Bacteria</taxon>
        <taxon>Pseudomonadati</taxon>
        <taxon>Bacteroidota</taxon>
        <taxon>Bacteroidia</taxon>
        <taxon>Bacteroidales</taxon>
        <taxon>Lentimicrobiaceae</taxon>
        <taxon>Lentimicrobium</taxon>
    </lineage>
</organism>
<proteinExistence type="predicted"/>
<dbReference type="GO" id="GO:0015221">
    <property type="term" value="F:lipopolysaccharide transmembrane transporter activity"/>
    <property type="evidence" value="ECO:0007669"/>
    <property type="project" value="InterPro"/>
</dbReference>
<name>A0A0S7BTR9_9BACT</name>
<keyword evidence="1" id="KW-1003">Cell membrane</keyword>
<keyword evidence="5" id="KW-0472">Membrane</keyword>
<dbReference type="Gene3D" id="2.60.450.10">
    <property type="entry name" value="Lipopolysaccharide (LPS) transport protein A like domain"/>
    <property type="match status" value="1"/>
</dbReference>
<dbReference type="InterPro" id="IPR026265">
    <property type="entry name" value="LptC"/>
</dbReference>
<evidence type="ECO:0000256" key="5">
    <source>
        <dbReference type="ARBA" id="ARBA00023136"/>
    </source>
</evidence>
<dbReference type="AlphaFoldDB" id="A0A0S7BTR9"/>
<evidence type="ECO:0000256" key="2">
    <source>
        <dbReference type="ARBA" id="ARBA00022519"/>
    </source>
</evidence>
<dbReference type="PANTHER" id="PTHR37481">
    <property type="entry name" value="LIPOPOLYSACCHARIDE EXPORT SYSTEM PROTEIN LPTC"/>
    <property type="match status" value="1"/>
</dbReference>
<protein>
    <submittedName>
        <fullName evidence="6">Lipopolysaccharide export system protein LptC</fullName>
    </submittedName>
</protein>
<keyword evidence="4" id="KW-1133">Transmembrane helix</keyword>
<dbReference type="STRING" id="1678841.TBC1_1158"/>
<dbReference type="InterPro" id="IPR010664">
    <property type="entry name" value="LipoPS_assembly_LptC-rel"/>
</dbReference>